<evidence type="ECO:0000256" key="5">
    <source>
        <dbReference type="ARBA" id="ARBA00023159"/>
    </source>
</evidence>
<keyword evidence="8" id="KW-0175">Coiled coil</keyword>
<evidence type="ECO:0000256" key="8">
    <source>
        <dbReference type="SAM" id="Coils"/>
    </source>
</evidence>
<feature type="coiled-coil region" evidence="8">
    <location>
        <begin position="211"/>
        <end position="238"/>
    </location>
</feature>
<evidence type="ECO:0000313" key="11">
    <source>
        <dbReference type="EMBL" id="KAK0606924.1"/>
    </source>
</evidence>
<name>A0AA39W1Y4_ACESA</name>
<dbReference type="GO" id="GO:0005634">
    <property type="term" value="C:nucleus"/>
    <property type="evidence" value="ECO:0007669"/>
    <property type="project" value="UniProtKB-SubCell"/>
</dbReference>
<dbReference type="EMBL" id="JAUESC010000001">
    <property type="protein sequence ID" value="KAK0606924.1"/>
    <property type="molecule type" value="Genomic_DNA"/>
</dbReference>
<evidence type="ECO:0000256" key="2">
    <source>
        <dbReference type="ARBA" id="ARBA00007163"/>
    </source>
</evidence>
<evidence type="ECO:0000256" key="3">
    <source>
        <dbReference type="ARBA" id="ARBA00023015"/>
    </source>
</evidence>
<dbReference type="InterPro" id="IPR046347">
    <property type="entry name" value="bZIP_sf"/>
</dbReference>
<dbReference type="Proteomes" id="UP001168877">
    <property type="component" value="Unassembled WGS sequence"/>
</dbReference>
<dbReference type="InterPro" id="IPR004827">
    <property type="entry name" value="bZIP"/>
</dbReference>
<keyword evidence="6" id="KW-0804">Transcription</keyword>
<dbReference type="GO" id="GO:0006351">
    <property type="term" value="P:DNA-templated transcription"/>
    <property type="evidence" value="ECO:0007669"/>
    <property type="project" value="InterPro"/>
</dbReference>
<feature type="domain" description="DOG1" evidence="10">
    <location>
        <begin position="261"/>
        <end position="471"/>
    </location>
</feature>
<keyword evidence="12" id="KW-1185">Reference proteome</keyword>
<dbReference type="PANTHER" id="PTHR45693">
    <property type="entry name" value="TRANSCRIPTION FACTOR TGA9"/>
    <property type="match status" value="1"/>
</dbReference>
<dbReference type="PROSITE" id="PS00036">
    <property type="entry name" value="BZIP_BASIC"/>
    <property type="match status" value="1"/>
</dbReference>
<dbReference type="Pfam" id="PF00170">
    <property type="entry name" value="bZIP_1"/>
    <property type="match status" value="1"/>
</dbReference>
<comment type="caution">
    <text evidence="11">The sequence shown here is derived from an EMBL/GenBank/DDBJ whole genome shotgun (WGS) entry which is preliminary data.</text>
</comment>
<evidence type="ECO:0000256" key="6">
    <source>
        <dbReference type="ARBA" id="ARBA00023163"/>
    </source>
</evidence>
<keyword evidence="5" id="KW-0010">Activator</keyword>
<dbReference type="SMART" id="SM00338">
    <property type="entry name" value="BRLZ"/>
    <property type="match status" value="1"/>
</dbReference>
<dbReference type="Pfam" id="PF14144">
    <property type="entry name" value="DOG1"/>
    <property type="match status" value="1"/>
</dbReference>
<dbReference type="FunFam" id="1.20.5.170:FF:000019">
    <property type="entry name" value="BZIP family transcription factor"/>
    <property type="match status" value="1"/>
</dbReference>
<dbReference type="GO" id="GO:0003700">
    <property type="term" value="F:DNA-binding transcription factor activity"/>
    <property type="evidence" value="ECO:0007669"/>
    <property type="project" value="InterPro"/>
</dbReference>
<dbReference type="PROSITE" id="PS50217">
    <property type="entry name" value="BZIP"/>
    <property type="match status" value="1"/>
</dbReference>
<comment type="similarity">
    <text evidence="2">Belongs to the bZIP family.</text>
</comment>
<keyword evidence="7" id="KW-0539">Nucleus</keyword>
<evidence type="ECO:0000313" key="12">
    <source>
        <dbReference type="Proteomes" id="UP001168877"/>
    </source>
</evidence>
<dbReference type="InterPro" id="IPR025422">
    <property type="entry name" value="TGA_domain"/>
</dbReference>
<feature type="domain" description="BZIP" evidence="9">
    <location>
        <begin position="190"/>
        <end position="234"/>
    </location>
</feature>
<dbReference type="PROSITE" id="PS51806">
    <property type="entry name" value="DOG1"/>
    <property type="match status" value="1"/>
</dbReference>
<keyword evidence="4" id="KW-0238">DNA-binding</keyword>
<evidence type="ECO:0000259" key="10">
    <source>
        <dbReference type="PROSITE" id="PS51806"/>
    </source>
</evidence>
<evidence type="ECO:0000256" key="4">
    <source>
        <dbReference type="ARBA" id="ARBA00023125"/>
    </source>
</evidence>
<protein>
    <submittedName>
        <fullName evidence="11">Uncharacterized protein</fullName>
    </submittedName>
</protein>
<dbReference type="GO" id="GO:0000976">
    <property type="term" value="F:transcription cis-regulatory region binding"/>
    <property type="evidence" value="ECO:0007669"/>
    <property type="project" value="UniProtKB-ARBA"/>
</dbReference>
<organism evidence="11 12">
    <name type="scientific">Acer saccharum</name>
    <name type="common">Sugar maple</name>
    <dbReference type="NCBI Taxonomy" id="4024"/>
    <lineage>
        <taxon>Eukaryota</taxon>
        <taxon>Viridiplantae</taxon>
        <taxon>Streptophyta</taxon>
        <taxon>Embryophyta</taxon>
        <taxon>Tracheophyta</taxon>
        <taxon>Spermatophyta</taxon>
        <taxon>Magnoliopsida</taxon>
        <taxon>eudicotyledons</taxon>
        <taxon>Gunneridae</taxon>
        <taxon>Pentapetalae</taxon>
        <taxon>rosids</taxon>
        <taxon>malvids</taxon>
        <taxon>Sapindales</taxon>
        <taxon>Sapindaceae</taxon>
        <taxon>Hippocastanoideae</taxon>
        <taxon>Acereae</taxon>
        <taxon>Acer</taxon>
    </lineage>
</organism>
<evidence type="ECO:0000259" key="9">
    <source>
        <dbReference type="PROSITE" id="PS50217"/>
    </source>
</evidence>
<dbReference type="SUPFAM" id="SSF57959">
    <property type="entry name" value="Leucine zipper domain"/>
    <property type="match status" value="1"/>
</dbReference>
<comment type="subcellular location">
    <subcellularLocation>
        <location evidence="1">Nucleus</location>
    </subcellularLocation>
</comment>
<proteinExistence type="inferred from homology"/>
<keyword evidence="3" id="KW-0805">Transcription regulation</keyword>
<evidence type="ECO:0000256" key="7">
    <source>
        <dbReference type="ARBA" id="ARBA00023242"/>
    </source>
</evidence>
<sequence length="476" mass="53564">MALFAFILSLSSRRRNDLRVYESKALFKCSESTKAISLAILDLVNTWFRKSMLFSDRAKSNLASSNSALADIAASLKALTYLSTAIGNLNAYKARKKREKSLVIHATLNSSLKSMNSPSTQFVTPRQMGIYEPIHQIGMWGENFRNNGNRNTSTSIIAEVDTKLDDQSEDTSLGAFDTSNKYEQEATKPTDKIQRRLAQNREAARKSRLRKKAYVQQLETSRLKLVQLEQELERARQQGLFVGGGLDGMHMGFSGTVNSGIAAFEMAYGHWVEEQTRQICELRDALNAHRTDIELRILVEGGMTHYYELFRMKAAAAKADVFYVMSGMWKTSSERFFFWIGGFRPSEVLKVLVPQLDPLTDQQLLDVCNLKQSCQQAEDALSQGMDKLQQTLSETVAAGQLGEGGYLPQLDIAMEKLEALVSFVNQADHLRQETLQQMSRILTVRQAARGLLALGEYFERLRALSSLWATRPREPA</sequence>
<reference evidence="11" key="2">
    <citation type="submission" date="2023-06" db="EMBL/GenBank/DDBJ databases">
        <authorList>
            <person name="Swenson N.G."/>
            <person name="Wegrzyn J.L."/>
            <person name="Mcevoy S.L."/>
        </authorList>
    </citation>
    <scope>NUCLEOTIDE SEQUENCE</scope>
    <source>
        <strain evidence="11">NS2018</strain>
        <tissue evidence="11">Leaf</tissue>
    </source>
</reference>
<dbReference type="PANTHER" id="PTHR45693:SF36">
    <property type="entry name" value="TRANSCRIPTION FACTOR TGA4"/>
    <property type="match status" value="1"/>
</dbReference>
<reference evidence="11" key="1">
    <citation type="journal article" date="2022" name="Plant J.">
        <title>Strategies of tolerance reflected in two North American maple genomes.</title>
        <authorList>
            <person name="McEvoy S.L."/>
            <person name="Sezen U.U."/>
            <person name="Trouern-Trend A."/>
            <person name="McMahon S.M."/>
            <person name="Schaberg P.G."/>
            <person name="Yang J."/>
            <person name="Wegrzyn J.L."/>
            <person name="Swenson N.G."/>
        </authorList>
    </citation>
    <scope>NUCLEOTIDE SEQUENCE</scope>
    <source>
        <strain evidence="11">NS2018</strain>
    </source>
</reference>
<dbReference type="AlphaFoldDB" id="A0AA39W1Y4"/>
<accession>A0AA39W1Y4</accession>
<evidence type="ECO:0000256" key="1">
    <source>
        <dbReference type="ARBA" id="ARBA00004123"/>
    </source>
</evidence>
<gene>
    <name evidence="11" type="ORF">LWI29_006355</name>
</gene>
<dbReference type="Gene3D" id="1.20.5.170">
    <property type="match status" value="1"/>
</dbReference>